<evidence type="ECO:0000256" key="8">
    <source>
        <dbReference type="ARBA" id="ARBA00023136"/>
    </source>
</evidence>
<evidence type="ECO:0000256" key="4">
    <source>
        <dbReference type="ARBA" id="ARBA00022792"/>
    </source>
</evidence>
<sequence length="975" mass="108600">MDDAPLDFLPNAADTLILETSTGPLPADVPISEIEIETTTTPTIVPVPTKPPPTEPRALSANPVPVWEASNEPELIGPDIQSVSSVSCVAFAARTDTKILSNVNREKIVIGFRPRCKEYVEKQKQKPPTLRALACFSASVLKPNEEESAPESDVAMTDAGAVVAAKAPSTKALWLPEPRNSKKRTPTKPRALSFVNTKTPPIKPRAVAPLLPIKPRSTVSSGRIEKPARSSPRKVQASDPPFVVPIAPYELYSCGCSTPSDCQICTLRRLADKFCAIVTALLTKTTRGQCTLVFGAARDSVLRSREAKLDRYDVIRTFFNAQSTVTRKPIGWTLREETHGFAARTRHLHSSRRAADANPKPPPNANEHDVTTKSSAKPEPMPPPPPIPNYDNYSPFFRRLAMSLPHLPRPSRDDFLKVATGFWARARIRFKWFTIKSFRPFNADDMSAFITWFVMSQTLWIFVGTTTFFSVVFATANSLSLQQYIARGISDYLTAETGVTVIFESAIVPKWKDSRISFKNVFISRRPQSAPPPTRKTDREGFAAGGYDISGHPAYHRVGEDEDETTPASGAVDEDTNYTMFDLNVDSIDVTLSLWRWLDGKGLIQDAVIKGVRGILDRRSVYWDPDNPLDPASFRHTARPGDFELESLQLEDVLVTVYQPDGFRPYTASIFQADIKTFRKQWIFYDFLCAENIVGQFDNCLFSLHKPQSIGRTTEMDLKDGDWGRMSRIRIDGVPIDHIQRGTTTDGPISWITSGKVDAVLDIKFPRDPTDASQLKAVLGEIADAIFDPIMERIPAQRGLAKPPLQAPPVATVEGDRKEDDAPDDPPRLVIDIDLRFRDLKAAVPLFTNDLSYVNYALVRPIVSFMNANRTLVPIRCRVVKDVADFDGSWTMWESGLMDEVSLQVYDAMAYHVTQANMNRRLKTVSLWSLQMTAGAVVSTLRTMVDPVSARMREAYLNGRGLYEDSFQPGPMVDF</sequence>
<keyword evidence="6" id="KW-1133">Transmembrane helix</keyword>
<keyword evidence="4" id="KW-0999">Mitochondrion inner membrane</keyword>
<evidence type="ECO:0000256" key="3">
    <source>
        <dbReference type="ARBA" id="ARBA00022692"/>
    </source>
</evidence>
<keyword evidence="3" id="KW-0812">Transmembrane</keyword>
<dbReference type="GO" id="GO:0000001">
    <property type="term" value="P:mitochondrion inheritance"/>
    <property type="evidence" value="ECO:0007669"/>
    <property type="project" value="InterPro"/>
</dbReference>
<keyword evidence="12" id="KW-1185">Reference proteome</keyword>
<evidence type="ECO:0000256" key="5">
    <source>
        <dbReference type="ARBA" id="ARBA00022946"/>
    </source>
</evidence>
<comment type="subcellular location">
    <subcellularLocation>
        <location evidence="1">Mitochondrion inner membrane</location>
    </subcellularLocation>
</comment>
<evidence type="ECO:0000256" key="7">
    <source>
        <dbReference type="ARBA" id="ARBA00023128"/>
    </source>
</evidence>
<organism evidence="11 12">
    <name type="scientific">Mycena venus</name>
    <dbReference type="NCBI Taxonomy" id="2733690"/>
    <lineage>
        <taxon>Eukaryota</taxon>
        <taxon>Fungi</taxon>
        <taxon>Dikarya</taxon>
        <taxon>Basidiomycota</taxon>
        <taxon>Agaricomycotina</taxon>
        <taxon>Agaricomycetes</taxon>
        <taxon>Agaricomycetidae</taxon>
        <taxon>Agaricales</taxon>
        <taxon>Marasmiineae</taxon>
        <taxon>Mycenaceae</taxon>
        <taxon>Mycena</taxon>
    </lineage>
</organism>
<dbReference type="InterPro" id="IPR012571">
    <property type="entry name" value="Mdm31/Mdm32"/>
</dbReference>
<accession>A0A8H6YDL5</accession>
<feature type="region of interest" description="Disordered" evidence="10">
    <location>
        <begin position="177"/>
        <end position="198"/>
    </location>
</feature>
<gene>
    <name evidence="11" type="ORF">MVEN_00823300</name>
</gene>
<dbReference type="PANTHER" id="PTHR31068">
    <property type="entry name" value="MITOCHONDRIAL DISTRIBUTION AND MORPHOLOGY PROTEIN 31"/>
    <property type="match status" value="1"/>
</dbReference>
<dbReference type="GO" id="GO:0005743">
    <property type="term" value="C:mitochondrial inner membrane"/>
    <property type="evidence" value="ECO:0007669"/>
    <property type="project" value="UniProtKB-SubCell"/>
</dbReference>
<feature type="compositionally biased region" description="Pro residues" evidence="10">
    <location>
        <begin position="379"/>
        <end position="388"/>
    </location>
</feature>
<dbReference type="Proteomes" id="UP000620124">
    <property type="component" value="Unassembled WGS sequence"/>
</dbReference>
<feature type="region of interest" description="Disordered" evidence="10">
    <location>
        <begin position="218"/>
        <end position="237"/>
    </location>
</feature>
<dbReference type="Pfam" id="PF08118">
    <property type="entry name" value="MDM31_MDM32"/>
    <property type="match status" value="1"/>
</dbReference>
<dbReference type="AlphaFoldDB" id="A0A8H6YDL5"/>
<name>A0A8H6YDL5_9AGAR</name>
<comment type="caution">
    <text evidence="11">The sequence shown here is derived from an EMBL/GenBank/DDBJ whole genome shotgun (WGS) entry which is preliminary data.</text>
</comment>
<evidence type="ECO:0000256" key="2">
    <source>
        <dbReference type="ARBA" id="ARBA00005687"/>
    </source>
</evidence>
<dbReference type="GO" id="GO:0007005">
    <property type="term" value="P:mitochondrion organization"/>
    <property type="evidence" value="ECO:0007669"/>
    <property type="project" value="InterPro"/>
</dbReference>
<evidence type="ECO:0000256" key="6">
    <source>
        <dbReference type="ARBA" id="ARBA00022989"/>
    </source>
</evidence>
<feature type="compositionally biased region" description="Basic and acidic residues" evidence="10">
    <location>
        <begin position="814"/>
        <end position="826"/>
    </location>
</feature>
<reference evidence="11" key="1">
    <citation type="submission" date="2020-05" db="EMBL/GenBank/DDBJ databases">
        <title>Mycena genomes resolve the evolution of fungal bioluminescence.</title>
        <authorList>
            <person name="Tsai I.J."/>
        </authorList>
    </citation>
    <scope>NUCLEOTIDE SEQUENCE</scope>
    <source>
        <strain evidence="11">CCC161011</strain>
    </source>
</reference>
<evidence type="ECO:0000313" key="12">
    <source>
        <dbReference type="Proteomes" id="UP000620124"/>
    </source>
</evidence>
<protein>
    <recommendedName>
        <fullName evidence="13">Mitochondrial distribution and morphology protein family 31/32</fullName>
    </recommendedName>
</protein>
<evidence type="ECO:0000313" key="11">
    <source>
        <dbReference type="EMBL" id="KAF7357773.1"/>
    </source>
</evidence>
<keyword evidence="8" id="KW-0472">Membrane</keyword>
<keyword evidence="7" id="KW-0496">Mitochondrion</keyword>
<comment type="similarity">
    <text evidence="2">Belongs to the MDM31/MDM32 family.</text>
</comment>
<dbReference type="OrthoDB" id="17678at2759"/>
<keyword evidence="5" id="KW-0809">Transit peptide</keyword>
<evidence type="ECO:0000256" key="1">
    <source>
        <dbReference type="ARBA" id="ARBA00004273"/>
    </source>
</evidence>
<dbReference type="EMBL" id="JACAZI010000006">
    <property type="protein sequence ID" value="KAF7357773.1"/>
    <property type="molecule type" value="Genomic_DNA"/>
</dbReference>
<evidence type="ECO:0000256" key="9">
    <source>
        <dbReference type="ARBA" id="ARBA00025191"/>
    </source>
</evidence>
<evidence type="ECO:0000256" key="10">
    <source>
        <dbReference type="SAM" id="MobiDB-lite"/>
    </source>
</evidence>
<comment type="function">
    <text evidence="9">Involved in the organization of the mitochondrial membranes and the global structure of the mitochondria. Also required for mitochondrial distribution and mobility as well as for the maintenance of mitochondrial DNA nucleoids structures.</text>
</comment>
<proteinExistence type="inferred from homology"/>
<evidence type="ECO:0008006" key="13">
    <source>
        <dbReference type="Google" id="ProtNLM"/>
    </source>
</evidence>
<feature type="region of interest" description="Disordered" evidence="10">
    <location>
        <begin position="798"/>
        <end position="826"/>
    </location>
</feature>
<feature type="region of interest" description="Disordered" evidence="10">
    <location>
        <begin position="345"/>
        <end position="388"/>
    </location>
</feature>
<dbReference type="PANTHER" id="PTHR31068:SF0">
    <property type="entry name" value="MITOCHONDRIAL DISTRIBUTION AND MORPHOLOGY PROTEIN 31"/>
    <property type="match status" value="1"/>
</dbReference>